<dbReference type="PROSITE" id="PS50016">
    <property type="entry name" value="ZF_PHD_2"/>
    <property type="match status" value="1"/>
</dbReference>
<feature type="compositionally biased region" description="Basic and acidic residues" evidence="5">
    <location>
        <begin position="220"/>
        <end position="235"/>
    </location>
</feature>
<dbReference type="PANTHER" id="PTHR24102:SF28">
    <property type="entry name" value="PHD-TYPE DOMAIN-CONTAINING PROTEIN"/>
    <property type="match status" value="1"/>
</dbReference>
<keyword evidence="8" id="KW-1185">Reference proteome</keyword>
<organism evidence="7 8">
    <name type="scientific">Achlya hypogyna</name>
    <name type="common">Oomycete</name>
    <name type="synonym">Protoachlya hypogyna</name>
    <dbReference type="NCBI Taxonomy" id="1202772"/>
    <lineage>
        <taxon>Eukaryota</taxon>
        <taxon>Sar</taxon>
        <taxon>Stramenopiles</taxon>
        <taxon>Oomycota</taxon>
        <taxon>Saprolegniomycetes</taxon>
        <taxon>Saprolegniales</taxon>
        <taxon>Achlyaceae</taxon>
        <taxon>Achlya</taxon>
    </lineage>
</organism>
<dbReference type="Pfam" id="PF00855">
    <property type="entry name" value="PWWP"/>
    <property type="match status" value="1"/>
</dbReference>
<dbReference type="SUPFAM" id="SSF63748">
    <property type="entry name" value="Tudor/PWWP/MBT"/>
    <property type="match status" value="1"/>
</dbReference>
<dbReference type="PANTHER" id="PTHR24102">
    <property type="entry name" value="PHD FINGER PROTEIN"/>
    <property type="match status" value="1"/>
</dbReference>
<dbReference type="Pfam" id="PF00628">
    <property type="entry name" value="PHD"/>
    <property type="match status" value="1"/>
</dbReference>
<dbReference type="OrthoDB" id="72295at2759"/>
<dbReference type="InterPro" id="IPR013083">
    <property type="entry name" value="Znf_RING/FYVE/PHD"/>
</dbReference>
<dbReference type="InterPro" id="IPR000313">
    <property type="entry name" value="PWWP_dom"/>
</dbReference>
<evidence type="ECO:0000256" key="2">
    <source>
        <dbReference type="ARBA" id="ARBA00022771"/>
    </source>
</evidence>
<feature type="compositionally biased region" description="Low complexity" evidence="5">
    <location>
        <begin position="239"/>
        <end position="249"/>
    </location>
</feature>
<feature type="compositionally biased region" description="Low complexity" evidence="5">
    <location>
        <begin position="712"/>
        <end position="723"/>
    </location>
</feature>
<dbReference type="Gene3D" id="3.30.40.10">
    <property type="entry name" value="Zinc/RING finger domain, C3HC4 (zinc finger)"/>
    <property type="match status" value="2"/>
</dbReference>
<dbReference type="GO" id="GO:0008270">
    <property type="term" value="F:zinc ion binding"/>
    <property type="evidence" value="ECO:0007669"/>
    <property type="project" value="UniProtKB-KW"/>
</dbReference>
<keyword evidence="1" id="KW-0479">Metal-binding</keyword>
<evidence type="ECO:0000313" key="7">
    <source>
        <dbReference type="EMBL" id="OQR94589.1"/>
    </source>
</evidence>
<evidence type="ECO:0000256" key="4">
    <source>
        <dbReference type="PROSITE-ProRule" id="PRU00146"/>
    </source>
</evidence>
<protein>
    <recommendedName>
        <fullName evidence="6">PHD-type domain-containing protein</fullName>
    </recommendedName>
</protein>
<evidence type="ECO:0000259" key="6">
    <source>
        <dbReference type="PROSITE" id="PS50016"/>
    </source>
</evidence>
<dbReference type="Gene3D" id="2.30.30.140">
    <property type="match status" value="1"/>
</dbReference>
<dbReference type="InterPro" id="IPR055198">
    <property type="entry name" value="NSD_PHD"/>
</dbReference>
<dbReference type="Proteomes" id="UP000243579">
    <property type="component" value="Unassembled WGS sequence"/>
</dbReference>
<comment type="caution">
    <text evidence="7">The sequence shown here is derived from an EMBL/GenBank/DDBJ whole genome shotgun (WGS) entry which is preliminary data.</text>
</comment>
<gene>
    <name evidence="7" type="ORF">ACHHYP_01114</name>
</gene>
<evidence type="ECO:0000256" key="1">
    <source>
        <dbReference type="ARBA" id="ARBA00022723"/>
    </source>
</evidence>
<proteinExistence type="predicted"/>
<sequence length="755" mass="82877">MLTPDEVDYFATRKAHAQSWLVDVMTHEDMRSILNENFGIFLARVGSHPFWPARMVELDEWIDHLAHRTRKDQLCVYFYGSKNYGWTVRRALHSFVDDHPSTSSRSTKKGSKVWAMYDLGIEEAKQAIATAAAINAVPCFERLLQKKQDCELDVPCSGCNKKGGDGLRIVCDGKGCDKEFHTTCLDPPLITVPDGAWYCPSCAKRTPKQPLAVATPTASKKSDKAASARKSEPRKTKSPPAAAPTDTTAATVESEERCFLCGLGGELVVCEFGRCTKVYHQLCLGAYPFPLDDDTEWTCPRHTCAISGRREDPAKSTMWHCLRCPLAVDESVLPTNAALTKMSRREKTLLCPHCVCPVAKVRLAKFLERIWSLVATNRQGLPFCGPLLPGVDRPECLAGVRVLDLFQVLSNIRALQYSSALTFSYDIREVVDTALAIVSNRSPPLVEAAKSLGMVVDEQLKTYAPQLASVQPFLDANDPGLADQPPHIAQASLAWSIPWRKECMPFGDKSYVRTDARTLDEWAAYVTSAPVFVDLAPAPAPAAPVATAVEEADPRLASLPPSMTLHDGIDVLSALSGLSQLNGDEALAAFEADQAVLSLSTVEMHVMFKQQAALLRQALQGHAALQHAWLTQQQNLLGAEQSQLLTIGEGRLAAELRLANMNLKARLRAKDELVQQLTADQLALTSRLQAAEAMIAEKERDLDAALRRGEGAAPTEAPALEPETPSPPTEKRRRKPAETPESGKDRRLGRRSFRT</sequence>
<dbReference type="Pfam" id="PF22908">
    <property type="entry name" value="PHD_NSD"/>
    <property type="match status" value="1"/>
</dbReference>
<accession>A0A1V9Z9D0</accession>
<dbReference type="STRING" id="1202772.A0A1V9Z9D0"/>
<dbReference type="PROSITE" id="PS01359">
    <property type="entry name" value="ZF_PHD_1"/>
    <property type="match status" value="2"/>
</dbReference>
<dbReference type="InterPro" id="IPR001965">
    <property type="entry name" value="Znf_PHD"/>
</dbReference>
<keyword evidence="2 4" id="KW-0863">Zinc-finger</keyword>
<reference evidence="7 8" key="1">
    <citation type="journal article" date="2014" name="Genome Biol. Evol.">
        <title>The secreted proteins of Achlya hypogyna and Thraustotheca clavata identify the ancestral oomycete secretome and reveal gene acquisitions by horizontal gene transfer.</title>
        <authorList>
            <person name="Misner I."/>
            <person name="Blouin N."/>
            <person name="Leonard G."/>
            <person name="Richards T.A."/>
            <person name="Lane C.E."/>
        </authorList>
    </citation>
    <scope>NUCLEOTIDE SEQUENCE [LARGE SCALE GENOMIC DNA]</scope>
    <source>
        <strain evidence="7 8">ATCC 48635</strain>
    </source>
</reference>
<dbReference type="CDD" id="cd15568">
    <property type="entry name" value="PHD5_NSD"/>
    <property type="match status" value="1"/>
</dbReference>
<dbReference type="CDD" id="cd20143">
    <property type="entry name" value="PWWP_AtATX3-like"/>
    <property type="match status" value="1"/>
</dbReference>
<feature type="region of interest" description="Disordered" evidence="5">
    <location>
        <begin position="705"/>
        <end position="755"/>
    </location>
</feature>
<name>A0A1V9Z9D0_ACHHY</name>
<dbReference type="AlphaFoldDB" id="A0A1V9Z9D0"/>
<dbReference type="SUPFAM" id="SSF57903">
    <property type="entry name" value="FYVE/PHD zinc finger"/>
    <property type="match status" value="2"/>
</dbReference>
<dbReference type="InterPro" id="IPR019786">
    <property type="entry name" value="Zinc_finger_PHD-type_CS"/>
</dbReference>
<dbReference type="EMBL" id="JNBR01000358">
    <property type="protein sequence ID" value="OQR94589.1"/>
    <property type="molecule type" value="Genomic_DNA"/>
</dbReference>
<feature type="domain" description="PHD-type" evidence="6">
    <location>
        <begin position="153"/>
        <end position="205"/>
    </location>
</feature>
<dbReference type="InterPro" id="IPR011011">
    <property type="entry name" value="Znf_FYVE_PHD"/>
</dbReference>
<feature type="region of interest" description="Disordered" evidence="5">
    <location>
        <begin position="213"/>
        <end position="249"/>
    </location>
</feature>
<dbReference type="InterPro" id="IPR019787">
    <property type="entry name" value="Znf_PHD-finger"/>
</dbReference>
<feature type="compositionally biased region" description="Basic and acidic residues" evidence="5">
    <location>
        <begin position="736"/>
        <end position="746"/>
    </location>
</feature>
<keyword evidence="3" id="KW-0862">Zinc</keyword>
<evidence type="ECO:0000256" key="5">
    <source>
        <dbReference type="SAM" id="MobiDB-lite"/>
    </source>
</evidence>
<dbReference type="SMART" id="SM00249">
    <property type="entry name" value="PHD"/>
    <property type="match status" value="2"/>
</dbReference>
<evidence type="ECO:0000256" key="3">
    <source>
        <dbReference type="ARBA" id="ARBA00022833"/>
    </source>
</evidence>
<evidence type="ECO:0000313" key="8">
    <source>
        <dbReference type="Proteomes" id="UP000243579"/>
    </source>
</evidence>